<gene>
    <name evidence="1" type="ORF">LMG7141_03790</name>
</gene>
<accession>A0ABM9JQA5</accession>
<evidence type="ECO:0000313" key="1">
    <source>
        <dbReference type="EMBL" id="CAJ0800211.1"/>
    </source>
</evidence>
<dbReference type="EMBL" id="CATYWO010000008">
    <property type="protein sequence ID" value="CAJ0800211.1"/>
    <property type="molecule type" value="Genomic_DNA"/>
</dbReference>
<sequence>MDRAELINAILTRMEQVWGDGGLSGEPEQYAWLLEHFGISEEEDVQWQLVLEYDMDELSEEDREDPEVMQFVEDEEQVVRFLENLLRKYESVQLQFAP</sequence>
<evidence type="ECO:0008006" key="3">
    <source>
        <dbReference type="Google" id="ProtNLM"/>
    </source>
</evidence>
<organism evidence="1 2">
    <name type="scientific">Ralstonia condita</name>
    <dbReference type="NCBI Taxonomy" id="3058600"/>
    <lineage>
        <taxon>Bacteria</taxon>
        <taxon>Pseudomonadati</taxon>
        <taxon>Pseudomonadota</taxon>
        <taxon>Betaproteobacteria</taxon>
        <taxon>Burkholderiales</taxon>
        <taxon>Burkholderiaceae</taxon>
        <taxon>Ralstonia</taxon>
    </lineage>
</organism>
<evidence type="ECO:0000313" key="2">
    <source>
        <dbReference type="Proteomes" id="UP001189616"/>
    </source>
</evidence>
<keyword evidence="2" id="KW-1185">Reference proteome</keyword>
<dbReference type="Proteomes" id="UP001189616">
    <property type="component" value="Unassembled WGS sequence"/>
</dbReference>
<name>A0ABM9JQA5_9RALS</name>
<comment type="caution">
    <text evidence="1">The sequence shown here is derived from an EMBL/GenBank/DDBJ whole genome shotgun (WGS) entry which is preliminary data.</text>
</comment>
<reference evidence="1 2" key="1">
    <citation type="submission" date="2023-07" db="EMBL/GenBank/DDBJ databases">
        <authorList>
            <person name="Peeters C."/>
        </authorList>
    </citation>
    <scope>NUCLEOTIDE SEQUENCE [LARGE SCALE GENOMIC DNA]</scope>
    <source>
        <strain evidence="1 2">LMG 7141</strain>
    </source>
</reference>
<proteinExistence type="predicted"/>
<protein>
    <recommendedName>
        <fullName evidence="3">DUF440 family protein</fullName>
    </recommendedName>
</protein>